<sequence>MKNYVRAWKINLLRSWSFEQPALRC</sequence>
<reference evidence="1" key="1">
    <citation type="submission" date="2018-05" db="EMBL/GenBank/DDBJ databases">
        <authorList>
            <person name="Lanie J.A."/>
            <person name="Ng W.-L."/>
            <person name="Kazmierczak K.M."/>
            <person name="Andrzejewski T.M."/>
            <person name="Davidsen T.M."/>
            <person name="Wayne K.J."/>
            <person name="Tettelin H."/>
            <person name="Glass J.I."/>
            <person name="Rusch D."/>
            <person name="Podicherti R."/>
            <person name="Tsui H.-C.T."/>
            <person name="Winkler M.E."/>
        </authorList>
    </citation>
    <scope>NUCLEOTIDE SEQUENCE</scope>
</reference>
<name>A0A381Q0C1_9ZZZZ</name>
<dbReference type="EMBL" id="UINC01001150">
    <property type="protein sequence ID" value="SUZ72348.1"/>
    <property type="molecule type" value="Genomic_DNA"/>
</dbReference>
<accession>A0A381Q0C1</accession>
<evidence type="ECO:0000313" key="1">
    <source>
        <dbReference type="EMBL" id="SUZ72348.1"/>
    </source>
</evidence>
<organism evidence="1">
    <name type="scientific">marine metagenome</name>
    <dbReference type="NCBI Taxonomy" id="408172"/>
    <lineage>
        <taxon>unclassified sequences</taxon>
        <taxon>metagenomes</taxon>
        <taxon>ecological metagenomes</taxon>
    </lineage>
</organism>
<proteinExistence type="predicted"/>
<gene>
    <name evidence="1" type="ORF">METZ01_LOCUS25202</name>
</gene>
<dbReference type="AlphaFoldDB" id="A0A381Q0C1"/>
<protein>
    <submittedName>
        <fullName evidence="1">Uncharacterized protein</fullName>
    </submittedName>
</protein>